<evidence type="ECO:0000313" key="4">
    <source>
        <dbReference type="EMBL" id="TKA61753.1"/>
    </source>
</evidence>
<reference evidence="4 5" key="1">
    <citation type="submission" date="2017-03" db="EMBL/GenBank/DDBJ databases">
        <title>Genomes of endolithic fungi from Antarctica.</title>
        <authorList>
            <person name="Coleine C."/>
            <person name="Masonjones S."/>
            <person name="Stajich J.E."/>
        </authorList>
    </citation>
    <scope>NUCLEOTIDE SEQUENCE [LARGE SCALE GENOMIC DNA]</scope>
    <source>
        <strain evidence="4 5">CCFEE 5187</strain>
    </source>
</reference>
<comment type="caution">
    <text evidence="4">The sequence shown here is derived from an EMBL/GenBank/DDBJ whole genome shotgun (WGS) entry which is preliminary data.</text>
</comment>
<dbReference type="Pfam" id="PF24554">
    <property type="entry name" value="DUF7603"/>
    <property type="match status" value="1"/>
</dbReference>
<feature type="region of interest" description="Disordered" evidence="2">
    <location>
        <begin position="607"/>
        <end position="648"/>
    </location>
</feature>
<evidence type="ECO:0000256" key="2">
    <source>
        <dbReference type="SAM" id="MobiDB-lite"/>
    </source>
</evidence>
<keyword evidence="1" id="KW-0175">Coiled coil</keyword>
<feature type="domain" description="DUF7603" evidence="3">
    <location>
        <begin position="495"/>
        <end position="603"/>
    </location>
</feature>
<evidence type="ECO:0000259" key="3">
    <source>
        <dbReference type="Pfam" id="PF24554"/>
    </source>
</evidence>
<dbReference type="OrthoDB" id="5395440at2759"/>
<feature type="compositionally biased region" description="Basic and acidic residues" evidence="2">
    <location>
        <begin position="607"/>
        <end position="630"/>
    </location>
</feature>
<feature type="region of interest" description="Disordered" evidence="2">
    <location>
        <begin position="263"/>
        <end position="289"/>
    </location>
</feature>
<proteinExistence type="predicted"/>
<accession>A0A4U0WHB3</accession>
<organism evidence="4 5">
    <name type="scientific">Cryomyces minteri</name>
    <dbReference type="NCBI Taxonomy" id="331657"/>
    <lineage>
        <taxon>Eukaryota</taxon>
        <taxon>Fungi</taxon>
        <taxon>Dikarya</taxon>
        <taxon>Ascomycota</taxon>
        <taxon>Pezizomycotina</taxon>
        <taxon>Dothideomycetes</taxon>
        <taxon>Dothideomycetes incertae sedis</taxon>
        <taxon>Cryomyces</taxon>
    </lineage>
</organism>
<feature type="compositionally biased region" description="Polar residues" evidence="2">
    <location>
        <begin position="302"/>
        <end position="319"/>
    </location>
</feature>
<gene>
    <name evidence="4" type="ORF">B0A49_12496</name>
</gene>
<keyword evidence="5" id="KW-1185">Reference proteome</keyword>
<feature type="coiled-coil region" evidence="1">
    <location>
        <begin position="681"/>
        <end position="743"/>
    </location>
</feature>
<evidence type="ECO:0000256" key="1">
    <source>
        <dbReference type="SAM" id="Coils"/>
    </source>
</evidence>
<dbReference type="AlphaFoldDB" id="A0A4U0WHB3"/>
<feature type="compositionally biased region" description="Polar residues" evidence="2">
    <location>
        <begin position="273"/>
        <end position="289"/>
    </location>
</feature>
<dbReference type="Proteomes" id="UP000308768">
    <property type="component" value="Unassembled WGS sequence"/>
</dbReference>
<protein>
    <recommendedName>
        <fullName evidence="3">DUF7603 domain-containing protein</fullName>
    </recommendedName>
</protein>
<feature type="region of interest" description="Disordered" evidence="2">
    <location>
        <begin position="302"/>
        <end position="323"/>
    </location>
</feature>
<dbReference type="InterPro" id="IPR056023">
    <property type="entry name" value="DUF7603"/>
</dbReference>
<evidence type="ECO:0000313" key="5">
    <source>
        <dbReference type="Proteomes" id="UP000308768"/>
    </source>
</evidence>
<dbReference type="STRING" id="331657.A0A4U0WHB3"/>
<dbReference type="EMBL" id="NAJN01001686">
    <property type="protein sequence ID" value="TKA61753.1"/>
    <property type="molecule type" value="Genomic_DNA"/>
</dbReference>
<sequence>MQSSPPTLYKSKINEDVMSYFTIPVTPMVMTPGATNAHVDELQKELREVSLELAGSIRREMELEDEVDRWKTEIPASLSEASRRTSDYYSDSGTSSIRYPNGDSDVKIEELERARRRAEQERARLRVDMAQKVQDGLRTRRDLESRVRGLEEQLELEASLEDVRRRLIDERQSKDNFEDLYTVLNEELARDRKERDGLRDVVVPQLRARVESLEAEAVDLQTLMLENSRMQKELQALREENERMQFGLQLQQPPTGQFESIAEEEQDLPMSPKSLSPGPTRSNSLARTSGFITTKKSSVLRSNSFNDRASENRQASDSVSADRLQDIEDQRDALHHALKSLLERQTYQRREYERALRALIVERDKALNGTRRRTAFNKEVLHLRDEVNQLRRRADEALEQKWLCEKGLSGLKMDLDRAEQETSSLRDLLQERDIFLPERPISLADTYNSSDLSASISLDKAYKELQTTHALSLARIRDIDNENSRGEASIEAKKTMELLKKSISDAEFERDVAIQEAEGYRQRARSLQGPQAEPAGNDHSVAAQLYESATRMDELASQVQQQLKSNTRLRQRLTEAIGRGEREQKASATRIVDMQGKLKTLEDKVLSAQQHSEEATTSREEEVQRIKESHNSQLQRTRGGLKTPSKLSPYLSTSPLFAAKSPRLDKTSSGLGLSMAEASQTEILTRRVEELEKTLSEADSEMEEVVQRMNKAQIEVAELQSERDEATRQTRRLQAEMLAEREKVKALMS</sequence>
<feature type="coiled-coil region" evidence="1">
    <location>
        <begin position="373"/>
        <end position="428"/>
    </location>
</feature>
<name>A0A4U0WHB3_9PEZI</name>
<feature type="coiled-coil region" evidence="1">
    <location>
        <begin position="101"/>
        <end position="247"/>
    </location>
</feature>